<gene>
    <name evidence="2" type="ORF">CQW29_02365</name>
</gene>
<feature type="transmembrane region" description="Helical" evidence="1">
    <location>
        <begin position="47"/>
        <end position="66"/>
    </location>
</feature>
<dbReference type="OrthoDB" id="5298003at2"/>
<organism evidence="2 3">
    <name type="scientific">Pantoea coffeiphila</name>
    <dbReference type="NCBI Taxonomy" id="1465635"/>
    <lineage>
        <taxon>Bacteria</taxon>
        <taxon>Pseudomonadati</taxon>
        <taxon>Pseudomonadota</taxon>
        <taxon>Gammaproteobacteria</taxon>
        <taxon>Enterobacterales</taxon>
        <taxon>Erwiniaceae</taxon>
        <taxon>Pantoea</taxon>
    </lineage>
</organism>
<accession>A0A2S9II82</accession>
<dbReference type="AlphaFoldDB" id="A0A2S9II82"/>
<dbReference type="NCBIfam" id="TIGR02112">
    <property type="entry name" value="cyd_oper_ybgE"/>
    <property type="match status" value="1"/>
</dbReference>
<protein>
    <submittedName>
        <fullName evidence="2">Cyd operon protein YbgE</fullName>
    </submittedName>
</protein>
<dbReference type="NCBIfam" id="NF007881">
    <property type="entry name" value="PRK10588.1"/>
    <property type="match status" value="1"/>
</dbReference>
<dbReference type="InterPro" id="IPR011846">
    <property type="entry name" value="Cyd_oper_YbgE"/>
</dbReference>
<comment type="caution">
    <text evidence="2">The sequence shown here is derived from an EMBL/GenBank/DDBJ whole genome shotgun (WGS) entry which is preliminary data.</text>
</comment>
<feature type="transmembrane region" description="Helical" evidence="1">
    <location>
        <begin position="17"/>
        <end position="35"/>
    </location>
</feature>
<name>A0A2S9II82_9GAMM</name>
<dbReference type="Pfam" id="PF09600">
    <property type="entry name" value="Cyd_oper_YbgE"/>
    <property type="match status" value="1"/>
</dbReference>
<evidence type="ECO:0000256" key="1">
    <source>
        <dbReference type="SAM" id="Phobius"/>
    </source>
</evidence>
<keyword evidence="3" id="KW-1185">Reference proteome</keyword>
<keyword evidence="1" id="KW-0472">Membrane</keyword>
<dbReference type="Proteomes" id="UP000239181">
    <property type="component" value="Unassembled WGS sequence"/>
</dbReference>
<evidence type="ECO:0000313" key="2">
    <source>
        <dbReference type="EMBL" id="PRD17493.1"/>
    </source>
</evidence>
<sequence length="97" mass="10872">MRQGIAHLYRLMDKGPLRVLSLIAALLLAGCMFWDPSRFAANSSQLAIWQGLVLMWAVCSGVIHGVGFRPRRLRWQGFFSPLPALVVLIIGLAFFFL</sequence>
<evidence type="ECO:0000313" key="3">
    <source>
        <dbReference type="Proteomes" id="UP000239181"/>
    </source>
</evidence>
<feature type="transmembrane region" description="Helical" evidence="1">
    <location>
        <begin position="78"/>
        <end position="96"/>
    </location>
</feature>
<dbReference type="RefSeq" id="WP_105591091.1">
    <property type="nucleotide sequence ID" value="NZ_PDET01000001.1"/>
</dbReference>
<keyword evidence="1" id="KW-0812">Transmembrane</keyword>
<proteinExistence type="predicted"/>
<dbReference type="EMBL" id="PDET01000001">
    <property type="protein sequence ID" value="PRD17493.1"/>
    <property type="molecule type" value="Genomic_DNA"/>
</dbReference>
<keyword evidence="1" id="KW-1133">Transmembrane helix</keyword>
<reference evidence="2 3" key="1">
    <citation type="submission" date="2017-10" db="EMBL/GenBank/DDBJ databases">
        <title>Draft genome of two endophytic bacteria isolated from 'guarana' Paullinia cupana (Mart.) Ducke.</title>
        <authorList>
            <person name="Siqueira K.A."/>
            <person name="Liotti R.G."/>
            <person name="Mendes T.A."/>
            <person name="Soares M.A."/>
        </authorList>
    </citation>
    <scope>NUCLEOTIDE SEQUENCE [LARGE SCALE GENOMIC DNA]</scope>
    <source>
        <strain evidence="2 3">342</strain>
    </source>
</reference>
<dbReference type="PROSITE" id="PS51257">
    <property type="entry name" value="PROKAR_LIPOPROTEIN"/>
    <property type="match status" value="1"/>
</dbReference>